<dbReference type="InterPro" id="IPR013057">
    <property type="entry name" value="AA_transpt_TM"/>
</dbReference>
<feature type="transmembrane region" description="Helical" evidence="6">
    <location>
        <begin position="303"/>
        <end position="325"/>
    </location>
</feature>
<evidence type="ECO:0000256" key="4">
    <source>
        <dbReference type="ARBA" id="ARBA00022989"/>
    </source>
</evidence>
<protein>
    <submittedName>
        <fullName evidence="8">Oligopeptide transporter protein</fullName>
    </submittedName>
</protein>
<comment type="similarity">
    <text evidence="2">Belongs to the amino acid/polyamine transporter 2 family.</text>
</comment>
<evidence type="ECO:0000259" key="7">
    <source>
        <dbReference type="Pfam" id="PF01490"/>
    </source>
</evidence>
<evidence type="ECO:0000256" key="3">
    <source>
        <dbReference type="ARBA" id="ARBA00022692"/>
    </source>
</evidence>
<feature type="transmembrane region" description="Helical" evidence="6">
    <location>
        <begin position="25"/>
        <end position="44"/>
    </location>
</feature>
<keyword evidence="4 6" id="KW-1133">Transmembrane helix</keyword>
<feature type="domain" description="Amino acid transporter transmembrane" evidence="7">
    <location>
        <begin position="29"/>
        <end position="397"/>
    </location>
</feature>
<feature type="transmembrane region" description="Helical" evidence="6">
    <location>
        <begin position="374"/>
        <end position="397"/>
    </location>
</feature>
<feature type="transmembrane region" description="Helical" evidence="6">
    <location>
        <begin position="221"/>
        <end position="242"/>
    </location>
</feature>
<evidence type="ECO:0000256" key="5">
    <source>
        <dbReference type="ARBA" id="ARBA00023136"/>
    </source>
</evidence>
<feature type="transmembrane region" description="Helical" evidence="6">
    <location>
        <begin position="137"/>
        <end position="158"/>
    </location>
</feature>
<feature type="transmembrane region" description="Helical" evidence="6">
    <location>
        <begin position="110"/>
        <end position="131"/>
    </location>
</feature>
<dbReference type="STRING" id="436010.A0A166ABY9"/>
<keyword evidence="3 6" id="KW-0812">Transmembrane</keyword>
<dbReference type="OrthoDB" id="40134at2759"/>
<name>A0A166ABY9_9AGAM</name>
<feature type="transmembrane region" description="Helical" evidence="6">
    <location>
        <begin position="263"/>
        <end position="283"/>
    </location>
</feature>
<gene>
    <name evidence="8" type="ORF">FIBSPDRAFT_837620</name>
</gene>
<feature type="transmembrane region" description="Helical" evidence="6">
    <location>
        <begin position="50"/>
        <end position="83"/>
    </location>
</feature>
<dbReference type="EMBL" id="KV417663">
    <property type="protein sequence ID" value="KZP11455.1"/>
    <property type="molecule type" value="Genomic_DNA"/>
</dbReference>
<comment type="subcellular location">
    <subcellularLocation>
        <location evidence="1">Membrane</location>
        <topology evidence="1">Multi-pass membrane protein</topology>
    </subcellularLocation>
</comment>
<organism evidence="8 9">
    <name type="scientific">Athelia psychrophila</name>
    <dbReference type="NCBI Taxonomy" id="1759441"/>
    <lineage>
        <taxon>Eukaryota</taxon>
        <taxon>Fungi</taxon>
        <taxon>Dikarya</taxon>
        <taxon>Basidiomycota</taxon>
        <taxon>Agaricomycotina</taxon>
        <taxon>Agaricomycetes</taxon>
        <taxon>Agaricomycetidae</taxon>
        <taxon>Atheliales</taxon>
        <taxon>Atheliaceae</taxon>
        <taxon>Athelia</taxon>
    </lineage>
</organism>
<reference evidence="8 9" key="1">
    <citation type="journal article" date="2016" name="Mol. Biol. Evol.">
        <title>Comparative Genomics of Early-Diverging Mushroom-Forming Fungi Provides Insights into the Origins of Lignocellulose Decay Capabilities.</title>
        <authorList>
            <person name="Nagy L.G."/>
            <person name="Riley R."/>
            <person name="Tritt A."/>
            <person name="Adam C."/>
            <person name="Daum C."/>
            <person name="Floudas D."/>
            <person name="Sun H."/>
            <person name="Yadav J.S."/>
            <person name="Pangilinan J."/>
            <person name="Larsson K.H."/>
            <person name="Matsuura K."/>
            <person name="Barry K."/>
            <person name="Labutti K."/>
            <person name="Kuo R."/>
            <person name="Ohm R.A."/>
            <person name="Bhattacharya S.S."/>
            <person name="Shirouzu T."/>
            <person name="Yoshinaga Y."/>
            <person name="Martin F.M."/>
            <person name="Grigoriev I.V."/>
            <person name="Hibbett D.S."/>
        </authorList>
    </citation>
    <scope>NUCLEOTIDE SEQUENCE [LARGE SCALE GENOMIC DNA]</scope>
    <source>
        <strain evidence="8 9">CBS 109695</strain>
    </source>
</reference>
<evidence type="ECO:0000256" key="2">
    <source>
        <dbReference type="ARBA" id="ARBA00008066"/>
    </source>
</evidence>
<keyword evidence="5 6" id="KW-0472">Membrane</keyword>
<accession>A0A166ABY9</accession>
<evidence type="ECO:0000256" key="1">
    <source>
        <dbReference type="ARBA" id="ARBA00004141"/>
    </source>
</evidence>
<dbReference type="AlphaFoldDB" id="A0A166ABY9"/>
<proteinExistence type="inferred from homology"/>
<dbReference type="Proteomes" id="UP000076532">
    <property type="component" value="Unassembled WGS sequence"/>
</dbReference>
<feature type="transmembrane region" description="Helical" evidence="6">
    <location>
        <begin position="436"/>
        <end position="458"/>
    </location>
</feature>
<feature type="transmembrane region" description="Helical" evidence="6">
    <location>
        <begin position="345"/>
        <end position="368"/>
    </location>
</feature>
<evidence type="ECO:0000313" key="8">
    <source>
        <dbReference type="EMBL" id="KZP11455.1"/>
    </source>
</evidence>
<dbReference type="PANTHER" id="PTHR22950">
    <property type="entry name" value="AMINO ACID TRANSPORTER"/>
    <property type="match status" value="1"/>
</dbReference>
<dbReference type="GO" id="GO:0016020">
    <property type="term" value="C:membrane"/>
    <property type="evidence" value="ECO:0007669"/>
    <property type="project" value="UniProtKB-SubCell"/>
</dbReference>
<evidence type="ECO:0000256" key="6">
    <source>
        <dbReference type="SAM" id="Phobius"/>
    </source>
</evidence>
<sequence length="482" mass="53146">MHQSHAEEIVGMSEMEVEKLNARRMLRVATWSTVFYLITTDILGPFNAPYAIAGLGLVPGVILYFFFGIIAGATGIMLSFLYNRLDSDRYPIRTYADIAERVAGRPMRHFCSILQSIQLVVNVGIICLSSGQSLYQVSKGKICASVCVVIWALVGMIVGQIRSLRNFGIIGSCSVYVNLLIIFMSMGVVAHTLPNYQVANAINDTLGEGPVIVLAFNSGDLISQVNGMFNMVFAYGGAMIFPEMMAEMRRPMDFYKGMFMAQTLIFVVYLMYGIFWYCFQGQYTQANSFQGLSPYAWQTTCNVLNMITGMIAAALYGNIGIKIVYINIIEDMFKGPALTSRKGRWIWTFLVPLYWALAFVVGSAVPALGAMTGLIGAVCIFQFTYTFPPLLYFLYLVQTDAAVDDVPFTGHGSQPSQVDTWREGSRWRRGLLSGRWYVKIFLFGVFLASCACAGLGMWGTGEAVKATFAQGQGTSFGCLANA</sequence>
<feature type="transmembrane region" description="Helical" evidence="6">
    <location>
        <begin position="167"/>
        <end position="190"/>
    </location>
</feature>
<dbReference type="GO" id="GO:0015179">
    <property type="term" value="F:L-amino acid transmembrane transporter activity"/>
    <property type="evidence" value="ECO:0007669"/>
    <property type="project" value="TreeGrafter"/>
</dbReference>
<dbReference type="Pfam" id="PF01490">
    <property type="entry name" value="Aa_trans"/>
    <property type="match status" value="1"/>
</dbReference>
<dbReference type="PANTHER" id="PTHR22950:SF461">
    <property type="entry name" value="AMINO ACID TRANSPORTER TRANSMEMBRANE DOMAIN-CONTAINING PROTEIN"/>
    <property type="match status" value="1"/>
</dbReference>
<keyword evidence="9" id="KW-1185">Reference proteome</keyword>
<evidence type="ECO:0000313" key="9">
    <source>
        <dbReference type="Proteomes" id="UP000076532"/>
    </source>
</evidence>